<protein>
    <recommendedName>
        <fullName evidence="10">Sensory/regulatory protein RpfC</fullName>
        <ecNumber evidence="2">2.7.13.3</ecNumber>
    </recommendedName>
</protein>
<accession>W6M8F5</accession>
<feature type="transmembrane region" description="Helical" evidence="13">
    <location>
        <begin position="126"/>
        <end position="144"/>
    </location>
</feature>
<dbReference type="Gene3D" id="1.10.287.130">
    <property type="match status" value="1"/>
</dbReference>
<dbReference type="SUPFAM" id="SSF55874">
    <property type="entry name" value="ATPase domain of HSP90 chaperone/DNA topoisomerase II/histidine kinase"/>
    <property type="match status" value="1"/>
</dbReference>
<feature type="modified residue" description="4-aspartylphosphate" evidence="11">
    <location>
        <position position="1036"/>
    </location>
</feature>
<dbReference type="FunFam" id="3.30.565.10:FF:000010">
    <property type="entry name" value="Sensor histidine kinase RcsC"/>
    <property type="match status" value="1"/>
</dbReference>
<dbReference type="SMART" id="SM00387">
    <property type="entry name" value="HATPase_c"/>
    <property type="match status" value="1"/>
</dbReference>
<feature type="domain" description="Histidine kinase" evidence="14">
    <location>
        <begin position="596"/>
        <end position="817"/>
    </location>
</feature>
<evidence type="ECO:0000256" key="5">
    <source>
        <dbReference type="ARBA" id="ARBA00022741"/>
    </source>
</evidence>
<evidence type="ECO:0000256" key="8">
    <source>
        <dbReference type="ARBA" id="ARBA00023012"/>
    </source>
</evidence>
<gene>
    <name evidence="17" type="ORF">BN873_230005</name>
</gene>
<evidence type="ECO:0000259" key="14">
    <source>
        <dbReference type="PROSITE" id="PS50109"/>
    </source>
</evidence>
<dbReference type="PROSITE" id="PS50110">
    <property type="entry name" value="RESPONSE_REGULATORY"/>
    <property type="match status" value="2"/>
</dbReference>
<dbReference type="FunFam" id="1.10.287.130:FF:000002">
    <property type="entry name" value="Two-component osmosensing histidine kinase"/>
    <property type="match status" value="1"/>
</dbReference>
<evidence type="ECO:0000313" key="18">
    <source>
        <dbReference type="Proteomes" id="UP000035760"/>
    </source>
</evidence>
<feature type="domain" description="Response regulatory" evidence="15">
    <location>
        <begin position="836"/>
        <end position="958"/>
    </location>
</feature>
<feature type="transmembrane region" description="Helical" evidence="13">
    <location>
        <begin position="100"/>
        <end position="120"/>
    </location>
</feature>
<feature type="transmembrane region" description="Helical" evidence="13">
    <location>
        <begin position="415"/>
        <end position="434"/>
    </location>
</feature>
<dbReference type="RefSeq" id="WP_053085249.1">
    <property type="nucleotide sequence ID" value="NZ_CBTJ020000029.1"/>
</dbReference>
<dbReference type="AlphaFoldDB" id="W6M8F5"/>
<comment type="subunit">
    <text evidence="9">At low DSF concentrations, interacts with RpfF.</text>
</comment>
<dbReference type="InterPro" id="IPR013655">
    <property type="entry name" value="PAS_fold_3"/>
</dbReference>
<keyword evidence="13" id="KW-1133">Transmembrane helix</keyword>
<dbReference type="CDD" id="cd16922">
    <property type="entry name" value="HATPase_EvgS-ArcB-TorS-like"/>
    <property type="match status" value="1"/>
</dbReference>
<evidence type="ECO:0000256" key="9">
    <source>
        <dbReference type="ARBA" id="ARBA00064003"/>
    </source>
</evidence>
<dbReference type="PANTHER" id="PTHR45339">
    <property type="entry name" value="HYBRID SIGNAL TRANSDUCTION HISTIDINE KINASE J"/>
    <property type="match status" value="1"/>
</dbReference>
<evidence type="ECO:0000256" key="2">
    <source>
        <dbReference type="ARBA" id="ARBA00012438"/>
    </source>
</evidence>
<evidence type="ECO:0000256" key="3">
    <source>
        <dbReference type="ARBA" id="ARBA00022553"/>
    </source>
</evidence>
<dbReference type="CDD" id="cd18773">
    <property type="entry name" value="PDC1_HK_sensor"/>
    <property type="match status" value="1"/>
</dbReference>
<dbReference type="InterPro" id="IPR035965">
    <property type="entry name" value="PAS-like_dom_sf"/>
</dbReference>
<dbReference type="CDD" id="cd00130">
    <property type="entry name" value="PAS"/>
    <property type="match status" value="1"/>
</dbReference>
<dbReference type="InterPro" id="IPR004358">
    <property type="entry name" value="Sig_transdc_His_kin-like_C"/>
</dbReference>
<dbReference type="CDD" id="cd00156">
    <property type="entry name" value="REC"/>
    <property type="match status" value="1"/>
</dbReference>
<comment type="catalytic activity">
    <reaction evidence="1">
        <text>ATP + protein L-histidine = ADP + protein N-phospho-L-histidine.</text>
        <dbReference type="EC" id="2.7.13.3"/>
    </reaction>
</comment>
<dbReference type="Pfam" id="PF00072">
    <property type="entry name" value="Response_reg"/>
    <property type="match status" value="2"/>
</dbReference>
<keyword evidence="7" id="KW-0067">ATP-binding</keyword>
<keyword evidence="18" id="KW-1185">Reference proteome</keyword>
<dbReference type="SMART" id="SM00448">
    <property type="entry name" value="REC"/>
    <property type="match status" value="2"/>
</dbReference>
<keyword evidence="4 17" id="KW-0808">Transferase</keyword>
<evidence type="ECO:0000256" key="1">
    <source>
        <dbReference type="ARBA" id="ARBA00000085"/>
    </source>
</evidence>
<evidence type="ECO:0000256" key="10">
    <source>
        <dbReference type="ARBA" id="ARBA00068150"/>
    </source>
</evidence>
<dbReference type="InterPro" id="IPR000014">
    <property type="entry name" value="PAS"/>
</dbReference>
<dbReference type="GO" id="GO:0000155">
    <property type="term" value="F:phosphorelay sensor kinase activity"/>
    <property type="evidence" value="ECO:0007669"/>
    <property type="project" value="InterPro"/>
</dbReference>
<dbReference type="EMBL" id="CBTJ020000029">
    <property type="protein sequence ID" value="CDI01990.1"/>
    <property type="molecule type" value="Genomic_DNA"/>
</dbReference>
<feature type="coiled-coil region" evidence="12">
    <location>
        <begin position="569"/>
        <end position="596"/>
    </location>
</feature>
<dbReference type="InterPro" id="IPR003594">
    <property type="entry name" value="HATPase_dom"/>
</dbReference>
<feature type="transmembrane region" description="Helical" evidence="13">
    <location>
        <begin position="69"/>
        <end position="88"/>
    </location>
</feature>
<evidence type="ECO:0000259" key="15">
    <source>
        <dbReference type="PROSITE" id="PS50110"/>
    </source>
</evidence>
<evidence type="ECO:0000256" key="13">
    <source>
        <dbReference type="SAM" id="Phobius"/>
    </source>
</evidence>
<keyword evidence="13" id="KW-0472">Membrane</keyword>
<dbReference type="InterPro" id="IPR000700">
    <property type="entry name" value="PAS-assoc_C"/>
</dbReference>
<dbReference type="GO" id="GO:0005524">
    <property type="term" value="F:ATP binding"/>
    <property type="evidence" value="ECO:0007669"/>
    <property type="project" value="UniProtKB-KW"/>
</dbReference>
<proteinExistence type="predicted"/>
<evidence type="ECO:0000256" key="6">
    <source>
        <dbReference type="ARBA" id="ARBA00022777"/>
    </source>
</evidence>
<dbReference type="InterPro" id="IPR036097">
    <property type="entry name" value="HisK_dim/P_sf"/>
</dbReference>
<keyword evidence="3 11" id="KW-0597">Phosphoprotein</keyword>
<dbReference type="Gene3D" id="3.30.450.20">
    <property type="entry name" value="PAS domain"/>
    <property type="match status" value="1"/>
</dbReference>
<organism evidence="17 18">
    <name type="scientific">Candidatus Competibacter denitrificans Run_A_D11</name>
    <dbReference type="NCBI Taxonomy" id="1400863"/>
    <lineage>
        <taxon>Bacteria</taxon>
        <taxon>Pseudomonadati</taxon>
        <taxon>Pseudomonadota</taxon>
        <taxon>Gammaproteobacteria</taxon>
        <taxon>Candidatus Competibacteraceae</taxon>
        <taxon>Candidatus Competibacter</taxon>
    </lineage>
</organism>
<dbReference type="SUPFAM" id="SSF55785">
    <property type="entry name" value="PYP-like sensor domain (PAS domain)"/>
    <property type="match status" value="1"/>
</dbReference>
<feature type="transmembrane region" description="Helical" evidence="13">
    <location>
        <begin position="12"/>
        <end position="30"/>
    </location>
</feature>
<dbReference type="EC" id="2.7.13.3" evidence="2"/>
<evidence type="ECO:0000256" key="4">
    <source>
        <dbReference type="ARBA" id="ARBA00022679"/>
    </source>
</evidence>
<dbReference type="PANTHER" id="PTHR45339:SF1">
    <property type="entry name" value="HYBRID SIGNAL TRANSDUCTION HISTIDINE KINASE J"/>
    <property type="match status" value="1"/>
</dbReference>
<dbReference type="Pfam" id="PF00512">
    <property type="entry name" value="HisKA"/>
    <property type="match status" value="1"/>
</dbReference>
<comment type="caution">
    <text evidence="17">The sequence shown here is derived from an EMBL/GenBank/DDBJ whole genome shotgun (WGS) entry which is preliminary data.</text>
</comment>
<dbReference type="InterPro" id="IPR003661">
    <property type="entry name" value="HisK_dim/P_dom"/>
</dbReference>
<dbReference type="STRING" id="1400863.BN873_230005"/>
<dbReference type="CDD" id="cd17546">
    <property type="entry name" value="REC_hyHK_CKI1_RcsC-like"/>
    <property type="match status" value="1"/>
</dbReference>
<dbReference type="PRINTS" id="PR00344">
    <property type="entry name" value="BCTRLSENSOR"/>
</dbReference>
<dbReference type="CDD" id="cd00082">
    <property type="entry name" value="HisKA"/>
    <property type="match status" value="1"/>
</dbReference>
<feature type="transmembrane region" description="Helical" evidence="13">
    <location>
        <begin position="190"/>
        <end position="215"/>
    </location>
</feature>
<feature type="domain" description="PAC" evidence="16">
    <location>
        <begin position="527"/>
        <end position="578"/>
    </location>
</feature>
<dbReference type="SUPFAM" id="SSF47384">
    <property type="entry name" value="Homodimeric domain of signal transducing histidine kinase"/>
    <property type="match status" value="1"/>
</dbReference>
<dbReference type="Pfam" id="PF02518">
    <property type="entry name" value="HATPase_c"/>
    <property type="match status" value="1"/>
</dbReference>
<keyword evidence="5" id="KW-0547">Nucleotide-binding</keyword>
<evidence type="ECO:0000256" key="12">
    <source>
        <dbReference type="SAM" id="Coils"/>
    </source>
</evidence>
<evidence type="ECO:0000313" key="17">
    <source>
        <dbReference type="EMBL" id="CDI01990.1"/>
    </source>
</evidence>
<keyword evidence="6 17" id="KW-0418">Kinase</keyword>
<dbReference type="InterPro" id="IPR036890">
    <property type="entry name" value="HATPase_C_sf"/>
</dbReference>
<feature type="transmembrane region" description="Helical" evidence="13">
    <location>
        <begin position="156"/>
        <end position="175"/>
    </location>
</feature>
<dbReference type="Proteomes" id="UP000035760">
    <property type="component" value="Unassembled WGS sequence"/>
</dbReference>
<name>W6M8F5_9GAMM</name>
<dbReference type="OrthoDB" id="9810730at2"/>
<evidence type="ECO:0000259" key="16">
    <source>
        <dbReference type="PROSITE" id="PS50113"/>
    </source>
</evidence>
<reference evidence="17" key="1">
    <citation type="submission" date="2013-07" db="EMBL/GenBank/DDBJ databases">
        <authorList>
            <person name="McIlroy S."/>
        </authorList>
    </citation>
    <scope>NUCLEOTIDE SEQUENCE [LARGE SCALE GENOMIC DNA]</scope>
    <source>
        <strain evidence="17">Run_A_D11</strain>
    </source>
</reference>
<evidence type="ECO:0000256" key="11">
    <source>
        <dbReference type="PROSITE-ProRule" id="PRU00169"/>
    </source>
</evidence>
<feature type="domain" description="Response regulatory" evidence="15">
    <location>
        <begin position="987"/>
        <end position="1106"/>
    </location>
</feature>
<evidence type="ECO:0000256" key="7">
    <source>
        <dbReference type="ARBA" id="ARBA00022840"/>
    </source>
</evidence>
<keyword evidence="13" id="KW-0812">Transmembrane</keyword>
<keyword evidence="8" id="KW-0902">Two-component regulatory system</keyword>
<dbReference type="InterPro" id="IPR001789">
    <property type="entry name" value="Sig_transdc_resp-reg_receiver"/>
</dbReference>
<dbReference type="SUPFAM" id="SSF52172">
    <property type="entry name" value="CheY-like"/>
    <property type="match status" value="2"/>
</dbReference>
<keyword evidence="12" id="KW-0175">Coiled coil</keyword>
<sequence length="1115" mass="122778">MADFFTRQMDYVFFVYGLCFFLLATMLHGMGRRTGDAMPWPLLAGFALLHGANEWLDLLSLALDDDPQWLAIRPMLLASSFFCLLEFARRGTVSLGGQRPGRWLIPTLLGLAALGGLAGSPGLSATIRYALGLTGGLWTAWILWRYRERASVGRTELAVAAIAMAFYAVAAGAIVPQTEFLPAVLLNQEAFLAATATPIQVWRGMLAGVIALAFLRFTATHRRPVTDLWVEPPLENLLLSLLAAILVMGWFITDRVGSTTEREQSDQVFNLAKIGTAVVDVAAIQGLAGADSDLETQTYQRLKLQLMRLRAATAGVRFYYLLRQADEHVIFLVDSEPPNTPDESPPGQIFDEVPPSVSAVFTTGKGTIVGPETDRWGTWFSGLMPLTDAAGQTIAVLGVDISAQRWLALVARNRLMSMVVFSLLSALLLVLFMAQRRNREALSALREREQRLSKIASQVPGVVYQFKRFADGRTCVPYASEATRWIFRLEPAALRDDAGPVFAIIHPDDVERMQSTITESARTLQPWKCEFRVVLNGGEVAWRQGNSIPQSEPDGGILWHGFITDITEQKHLEAALRQARADAEAANRAKSEFLANMSHEIRTPMNGVIGMSDLLLDSALNSEQRHYAKVVRSSANALLGIINEILDFSKIEAGKLTLDEVDFGLRAVLEDTAEILAVRAQEKGLELTCLVDPALPDLLRGDPGRLRQILVNLIGNAVKFTRKGEIAVRVHQVAVDNDRFTLQFSVRDTGQGIPHERWSALFSPFVQVDGSAARKYGGTGLGLAIAKRLCELMGGQIGIESVEGEGSTFWFTAVFRSVADPLIARPTKQIELAGLNVLVVDDHATNRLLISTLLAYWHCRYAEATDMEEALAKLQEATAARDPFAIVLIALKAPEIDGVELCRRIKSRTDNGQTRVILMTRIGHCTGDAAKMARIGFSACIIKPIRQAQLRAYLEQLARPGGKLEEPVSARVISQRRFDRSAAQQARILLAEDNAVNQEVALAILTHAGFRVDVAANGIEAISALQNTRYDLVLMDCQMPELDGYTATRRIREHDSRVLWPQVPIIAMTAHAMKGDRERCLEAGMDDYIAKPVEARDLVSTVERWLGATDIAEQK</sequence>
<dbReference type="Gene3D" id="3.40.50.2300">
    <property type="match status" value="2"/>
</dbReference>
<dbReference type="Pfam" id="PF08447">
    <property type="entry name" value="PAS_3"/>
    <property type="match status" value="1"/>
</dbReference>
<dbReference type="InterPro" id="IPR011006">
    <property type="entry name" value="CheY-like_superfamily"/>
</dbReference>
<dbReference type="PROSITE" id="PS50113">
    <property type="entry name" value="PAC"/>
    <property type="match status" value="1"/>
</dbReference>
<comment type="caution">
    <text evidence="11">Lacks conserved residue(s) required for the propagation of feature annotation.</text>
</comment>
<dbReference type="Gene3D" id="3.30.565.10">
    <property type="entry name" value="Histidine kinase-like ATPase, C-terminal domain"/>
    <property type="match status" value="1"/>
</dbReference>
<dbReference type="InterPro" id="IPR005467">
    <property type="entry name" value="His_kinase_dom"/>
</dbReference>
<reference evidence="17" key="2">
    <citation type="submission" date="2014-03" db="EMBL/GenBank/DDBJ databases">
        <title>Candidatus Competibacter-lineage genomes retrieved from metagenomes reveal functional metabolic diversity.</title>
        <authorList>
            <person name="McIlroy S.J."/>
            <person name="Albertsen M."/>
            <person name="Andresen E.K."/>
            <person name="Saunders A.M."/>
            <person name="Kristiansen R."/>
            <person name="Stokholm-Bjerregaard M."/>
            <person name="Nielsen K.L."/>
            <person name="Nielsen P.H."/>
        </authorList>
    </citation>
    <scope>NUCLEOTIDE SEQUENCE</scope>
    <source>
        <strain evidence="17">Run_A_D11</strain>
    </source>
</reference>
<dbReference type="PROSITE" id="PS50109">
    <property type="entry name" value="HIS_KIN"/>
    <property type="match status" value="1"/>
</dbReference>
<dbReference type="SMART" id="SM00388">
    <property type="entry name" value="HisKA"/>
    <property type="match status" value="1"/>
</dbReference>